<protein>
    <submittedName>
        <fullName evidence="2">Glycosyltransferase 2-like</fullName>
    </submittedName>
</protein>
<dbReference type="SUPFAM" id="SSF53448">
    <property type="entry name" value="Nucleotide-diphospho-sugar transferases"/>
    <property type="match status" value="1"/>
</dbReference>
<dbReference type="InterPro" id="IPR011990">
    <property type="entry name" value="TPR-like_helical_dom_sf"/>
</dbReference>
<dbReference type="GO" id="GO:0016740">
    <property type="term" value="F:transferase activity"/>
    <property type="evidence" value="ECO:0007669"/>
    <property type="project" value="UniProtKB-KW"/>
</dbReference>
<proteinExistence type="predicted"/>
<sequence length="572" mass="66952">MIGNRKAKIVMIAMFANEASVLRRMLDSTLGHCDYYVMQDNGSTDGSNDIAHQFLQEHNLPGVIYNCEEGWQGFGWNRDHLIRYCQEKVDHGCDWILKMDCDEILEVDEDFDWTPTEDFSVPGFHITAVAGTTVYYRCWMWNARMPWGFNHDPCHETIYHQEWGEGFHRVDLPKGIRQIGLNEGQSWSNPTKFVTDALVLEEKMISEGDMLELHRQYHFWYIGKSYYDAHECHTFPLGHTHKREYARRSIWYFAEWIKHVYKEKPVGFDESAYNALIFSAEARRFLDEWEEAIVTYKQAEAFSPIRNDHLIGLAQCYERLKRYDEMLQVTERLIDPARTNPFPHSASFINNEHYVDTGTLPGRLHALAQIYVAGEKSAPVLPFYINTRQAQTRRMFVVDNFYANPDEIRNYALTQVEYEEDYRWYKGLRSKTVYRPKGMKEAFEHIIGQKIVDFESGYNGVFQIMRSHDPQVYHYDTQRWAGMIYLSPNAPLVSGTRLHMSKINGTRHRDDPDADFAFQGDFYDSTKFDIADSAANIYNRLLIMDAGSFHSAGPYFGNNMENGRLTHLFFFD</sequence>
<accession>A0A6J5MD14</accession>
<dbReference type="Pfam" id="PF00535">
    <property type="entry name" value="Glycos_transf_2"/>
    <property type="match status" value="1"/>
</dbReference>
<feature type="domain" description="Glycosyltransferase 2-like" evidence="1">
    <location>
        <begin position="16"/>
        <end position="106"/>
    </location>
</feature>
<dbReference type="SUPFAM" id="SSF48452">
    <property type="entry name" value="TPR-like"/>
    <property type="match status" value="1"/>
</dbReference>
<dbReference type="Gene3D" id="3.90.550.10">
    <property type="entry name" value="Spore Coat Polysaccharide Biosynthesis Protein SpsA, Chain A"/>
    <property type="match status" value="1"/>
</dbReference>
<dbReference type="InterPro" id="IPR029044">
    <property type="entry name" value="Nucleotide-diphossugar_trans"/>
</dbReference>
<dbReference type="EMBL" id="LR796423">
    <property type="protein sequence ID" value="CAB4142920.1"/>
    <property type="molecule type" value="Genomic_DNA"/>
</dbReference>
<reference evidence="2" key="1">
    <citation type="submission" date="2020-04" db="EMBL/GenBank/DDBJ databases">
        <authorList>
            <person name="Chiriac C."/>
            <person name="Salcher M."/>
            <person name="Ghai R."/>
            <person name="Kavagutti S V."/>
        </authorList>
    </citation>
    <scope>NUCLEOTIDE SEQUENCE</scope>
</reference>
<name>A0A6J5MD14_9CAUD</name>
<gene>
    <name evidence="2" type="ORF">UFOVP447_53</name>
</gene>
<evidence type="ECO:0000259" key="1">
    <source>
        <dbReference type="Pfam" id="PF00535"/>
    </source>
</evidence>
<organism evidence="2">
    <name type="scientific">uncultured Caudovirales phage</name>
    <dbReference type="NCBI Taxonomy" id="2100421"/>
    <lineage>
        <taxon>Viruses</taxon>
        <taxon>Duplodnaviria</taxon>
        <taxon>Heunggongvirae</taxon>
        <taxon>Uroviricota</taxon>
        <taxon>Caudoviricetes</taxon>
        <taxon>Peduoviridae</taxon>
        <taxon>Maltschvirus</taxon>
        <taxon>Maltschvirus maltsch</taxon>
    </lineage>
</organism>
<evidence type="ECO:0000313" key="2">
    <source>
        <dbReference type="EMBL" id="CAB4142920.1"/>
    </source>
</evidence>
<dbReference type="Gene3D" id="1.25.40.10">
    <property type="entry name" value="Tetratricopeptide repeat domain"/>
    <property type="match status" value="1"/>
</dbReference>
<dbReference type="InterPro" id="IPR001173">
    <property type="entry name" value="Glyco_trans_2-like"/>
</dbReference>
<keyword evidence="2" id="KW-0808">Transferase</keyword>